<reference evidence="7 8" key="1">
    <citation type="submission" date="2024-04" db="EMBL/GenBank/DDBJ databases">
        <title>Tritrichomonas musculus Genome.</title>
        <authorList>
            <person name="Alves-Ferreira E."/>
            <person name="Grigg M."/>
            <person name="Lorenzi H."/>
            <person name="Galac M."/>
        </authorList>
    </citation>
    <scope>NUCLEOTIDE SEQUENCE [LARGE SCALE GENOMIC DNA]</scope>
    <source>
        <strain evidence="7 8">EAF2021</strain>
    </source>
</reference>
<keyword evidence="5" id="KW-0067">ATP-binding</keyword>
<dbReference type="InterPro" id="IPR011009">
    <property type="entry name" value="Kinase-like_dom_sf"/>
</dbReference>
<keyword evidence="1" id="KW-0723">Serine/threonine-protein kinase</keyword>
<dbReference type="PANTHER" id="PTHR24350">
    <property type="entry name" value="SERINE/THREONINE-PROTEIN KINASE IAL-RELATED"/>
    <property type="match status" value="1"/>
</dbReference>
<organism evidence="7 8">
    <name type="scientific">Tritrichomonas musculus</name>
    <dbReference type="NCBI Taxonomy" id="1915356"/>
    <lineage>
        <taxon>Eukaryota</taxon>
        <taxon>Metamonada</taxon>
        <taxon>Parabasalia</taxon>
        <taxon>Tritrichomonadida</taxon>
        <taxon>Tritrichomonadidae</taxon>
        <taxon>Tritrichomonas</taxon>
    </lineage>
</organism>
<dbReference type="Pfam" id="PF00069">
    <property type="entry name" value="Pkinase"/>
    <property type="match status" value="1"/>
</dbReference>
<dbReference type="Gene3D" id="1.10.510.10">
    <property type="entry name" value="Transferase(Phosphotransferase) domain 1"/>
    <property type="match status" value="1"/>
</dbReference>
<dbReference type="InterPro" id="IPR030616">
    <property type="entry name" value="Aur-like"/>
</dbReference>
<gene>
    <name evidence="7" type="ORF">M9Y10_043453</name>
</gene>
<proteinExistence type="predicted"/>
<evidence type="ECO:0000313" key="7">
    <source>
        <dbReference type="EMBL" id="KAK8884344.1"/>
    </source>
</evidence>
<dbReference type="PROSITE" id="PS50011">
    <property type="entry name" value="PROTEIN_KINASE_DOM"/>
    <property type="match status" value="1"/>
</dbReference>
<dbReference type="InterPro" id="IPR008271">
    <property type="entry name" value="Ser/Thr_kinase_AS"/>
</dbReference>
<keyword evidence="4" id="KW-0418">Kinase</keyword>
<dbReference type="SUPFAM" id="SSF56112">
    <property type="entry name" value="Protein kinase-like (PK-like)"/>
    <property type="match status" value="1"/>
</dbReference>
<evidence type="ECO:0000256" key="4">
    <source>
        <dbReference type="ARBA" id="ARBA00022777"/>
    </source>
</evidence>
<dbReference type="InterPro" id="IPR000719">
    <property type="entry name" value="Prot_kinase_dom"/>
</dbReference>
<dbReference type="PROSITE" id="PS00108">
    <property type="entry name" value="PROTEIN_KINASE_ST"/>
    <property type="match status" value="1"/>
</dbReference>
<feature type="domain" description="Protein kinase" evidence="6">
    <location>
        <begin position="4"/>
        <end position="289"/>
    </location>
</feature>
<accession>A0ABR2JZR3</accession>
<keyword evidence="2" id="KW-0808">Transferase</keyword>
<evidence type="ECO:0000256" key="3">
    <source>
        <dbReference type="ARBA" id="ARBA00022741"/>
    </source>
</evidence>
<dbReference type="SMART" id="SM00220">
    <property type="entry name" value="S_TKc"/>
    <property type="match status" value="1"/>
</dbReference>
<evidence type="ECO:0000313" key="8">
    <source>
        <dbReference type="Proteomes" id="UP001470230"/>
    </source>
</evidence>
<evidence type="ECO:0000259" key="6">
    <source>
        <dbReference type="PROSITE" id="PS50011"/>
    </source>
</evidence>
<name>A0ABR2JZR3_9EUKA</name>
<sequence>MNRYDIVGQIGKGTYSSVYKAIDRSCIPTSNNSIFIPPSYVAIKVIQNDSIDFEDYNKEVSVLRTLDHPNIIRYVESFEIGNNENTFESGNQQKNTTFQNCSRKLFNNSHCIVTEFVDGIDLLSYLNTNGPFQEKHAKKIMAELLSAVLYLHTKKILHRDLKLENIMVTKELHIKIIDFGFSCQSNEEGSMRTTLCGSVAYCSPEILLNIPYNFACDVWSLGIVFYAIVVQQLPFWDDNVSLLAKKILELNATYPLFVSKECQKFINLMLEKDQKQRPTIFNIINHPFISFEYSTYQTFLTKGNEPNDAFVNTPFPKPVFLSTIQSREKKSITFINYSPNESGEDPNDLLPQKRIKINTKGNIGENNIMKRFSMTNILAPNQNTKNPSPGIEHLAAKKKRRRTFAQVQLLQQKQENINKSQTVVETSTAEPLQPLYKKSAVIISPSPNNDRRSPF</sequence>
<dbReference type="Proteomes" id="UP001470230">
    <property type="component" value="Unassembled WGS sequence"/>
</dbReference>
<comment type="caution">
    <text evidence="7">The sequence shown here is derived from an EMBL/GenBank/DDBJ whole genome shotgun (WGS) entry which is preliminary data.</text>
</comment>
<keyword evidence="8" id="KW-1185">Reference proteome</keyword>
<evidence type="ECO:0000256" key="1">
    <source>
        <dbReference type="ARBA" id="ARBA00022527"/>
    </source>
</evidence>
<keyword evidence="3" id="KW-0547">Nucleotide-binding</keyword>
<evidence type="ECO:0000256" key="5">
    <source>
        <dbReference type="ARBA" id="ARBA00022840"/>
    </source>
</evidence>
<dbReference type="EMBL" id="JAPFFF010000008">
    <property type="protein sequence ID" value="KAK8884344.1"/>
    <property type="molecule type" value="Genomic_DNA"/>
</dbReference>
<evidence type="ECO:0000256" key="2">
    <source>
        <dbReference type="ARBA" id="ARBA00022679"/>
    </source>
</evidence>
<protein>
    <recommendedName>
        <fullName evidence="6">Protein kinase domain-containing protein</fullName>
    </recommendedName>
</protein>